<proteinExistence type="predicted"/>
<dbReference type="EMBL" id="BSXS01008048">
    <property type="protein sequence ID" value="GME91264.1"/>
    <property type="molecule type" value="Genomic_DNA"/>
</dbReference>
<evidence type="ECO:0000313" key="1">
    <source>
        <dbReference type="EMBL" id="GME91264.1"/>
    </source>
</evidence>
<gene>
    <name evidence="1" type="ORF">Amon02_000886400</name>
</gene>
<dbReference type="Proteomes" id="UP001165064">
    <property type="component" value="Unassembled WGS sequence"/>
</dbReference>
<organism evidence="1 2">
    <name type="scientific">Ambrosiozyma monospora</name>
    <name type="common">Yeast</name>
    <name type="synonym">Endomycopsis monosporus</name>
    <dbReference type="NCBI Taxonomy" id="43982"/>
    <lineage>
        <taxon>Eukaryota</taxon>
        <taxon>Fungi</taxon>
        <taxon>Dikarya</taxon>
        <taxon>Ascomycota</taxon>
        <taxon>Saccharomycotina</taxon>
        <taxon>Pichiomycetes</taxon>
        <taxon>Pichiales</taxon>
        <taxon>Pichiaceae</taxon>
        <taxon>Ambrosiozyma</taxon>
    </lineage>
</organism>
<name>A0ACB5TMN9_AMBMO</name>
<evidence type="ECO:0000313" key="2">
    <source>
        <dbReference type="Proteomes" id="UP001165064"/>
    </source>
</evidence>
<accession>A0ACB5TMN9</accession>
<reference evidence="1" key="1">
    <citation type="submission" date="2023-04" db="EMBL/GenBank/DDBJ databases">
        <title>Ambrosiozyma monospora NBRC 10751.</title>
        <authorList>
            <person name="Ichikawa N."/>
            <person name="Sato H."/>
            <person name="Tonouchi N."/>
        </authorList>
    </citation>
    <scope>NUCLEOTIDE SEQUENCE</scope>
    <source>
        <strain evidence="1">NBRC 10751</strain>
    </source>
</reference>
<keyword evidence="2" id="KW-1185">Reference proteome</keyword>
<sequence>MDIDDINIRAATIITNEALIIQTYPITDTGKPVTKPRPHITINWIYNSYVLQSFASLLYYRSMKVSSILKQKRITRKRIYDRIQHENEKKAASSRVDNHHDYASSTNSIDLRPTNNNNTRPYTTWVELKNKVPAIHTSTPSNGSTNGKQTEKVKEVFKERQNNNHSTVQSNQLPRKANNVVNVNSHVIQNKTSANIAKSPVNHTQNANHESQVNQNHMSQTQRSKEHVNLTGSEKEKEKVGNFETYHQVQSSTVDQVNPDPQDARKDSDEETLQNNEQQLQKNGEVPVTQKSQLRFLEYETMGNVEQNQANETTVANPPVDVSIPDSCANDRIPESRVDANVSNSHTGANDTEVNSSESTTDSRPPRNSLSDVPPQPEMALVKYAQPEESESKHAEPSRSSTK</sequence>
<protein>
    <submittedName>
        <fullName evidence="1">Unnamed protein product</fullName>
    </submittedName>
</protein>
<comment type="caution">
    <text evidence="1">The sequence shown here is derived from an EMBL/GenBank/DDBJ whole genome shotgun (WGS) entry which is preliminary data.</text>
</comment>